<name>E6WSR5_PSEUU</name>
<accession>E6WSR5</accession>
<keyword evidence="2" id="KW-1185">Reference proteome</keyword>
<organism evidence="1 2">
    <name type="scientific">Pseudoxanthomonas suwonensis (strain 11-1)</name>
    <dbReference type="NCBI Taxonomy" id="743721"/>
    <lineage>
        <taxon>Bacteria</taxon>
        <taxon>Pseudomonadati</taxon>
        <taxon>Pseudomonadota</taxon>
        <taxon>Gammaproteobacteria</taxon>
        <taxon>Lysobacterales</taxon>
        <taxon>Lysobacteraceae</taxon>
        <taxon>Pseudoxanthomonas</taxon>
    </lineage>
</organism>
<dbReference type="Proteomes" id="UP000008632">
    <property type="component" value="Chromosome"/>
</dbReference>
<sequence length="97" mass="10694">MTPAQRLASLHEAMDLIGAALERGEIDAMPPMIDAYDQAVREFCASAGASALRDGILDLQQRQQDAIAAMRARQAQLQELMRQQRQANRAVHAYTVS</sequence>
<dbReference type="AlphaFoldDB" id="E6WSR5"/>
<evidence type="ECO:0000313" key="2">
    <source>
        <dbReference type="Proteomes" id="UP000008632"/>
    </source>
</evidence>
<dbReference type="EMBL" id="CP002446">
    <property type="protein sequence ID" value="ADV27352.1"/>
    <property type="molecule type" value="Genomic_DNA"/>
</dbReference>
<dbReference type="KEGG" id="psu:Psesu_1505"/>
<evidence type="ECO:0008006" key="3">
    <source>
        <dbReference type="Google" id="ProtNLM"/>
    </source>
</evidence>
<reference evidence="1 2" key="1">
    <citation type="submission" date="2011-01" db="EMBL/GenBank/DDBJ databases">
        <title>Complete sequence of Pseudoxanthomonas suwonensis 11-1.</title>
        <authorList>
            <consortium name="US DOE Joint Genome Institute"/>
            <person name="Lucas S."/>
            <person name="Copeland A."/>
            <person name="Lapidus A."/>
            <person name="Cheng J.-F."/>
            <person name="Goodwin L."/>
            <person name="Pitluck S."/>
            <person name="Teshima H."/>
            <person name="Detter J.C."/>
            <person name="Han C."/>
            <person name="Tapia R."/>
            <person name="Land M."/>
            <person name="Hauser L."/>
            <person name="Kyrpides N."/>
            <person name="Ivanova N."/>
            <person name="Ovchinnikova G."/>
            <person name="Siebers A.K."/>
            <person name="Allgaier M."/>
            <person name="Thelen M.P."/>
            <person name="Hugenholtz P."/>
            <person name="Gladden J."/>
            <person name="Woyke T."/>
        </authorList>
    </citation>
    <scope>NUCLEOTIDE SEQUENCE [LARGE SCALE GENOMIC DNA]</scope>
    <source>
        <strain evidence="2">11-1</strain>
    </source>
</reference>
<gene>
    <name evidence="1" type="ordered locus">Psesu_1505</name>
</gene>
<protein>
    <recommendedName>
        <fullName evidence="3">Flagellar protein FliT</fullName>
    </recommendedName>
</protein>
<dbReference type="RefSeq" id="WP_013535180.1">
    <property type="nucleotide sequence ID" value="NC_014924.1"/>
</dbReference>
<evidence type="ECO:0000313" key="1">
    <source>
        <dbReference type="EMBL" id="ADV27352.1"/>
    </source>
</evidence>
<dbReference type="STRING" id="743721.Psesu_1505"/>
<dbReference type="HOGENOM" id="CLU_2344575_0_0_6"/>
<dbReference type="OrthoDB" id="5986710at2"/>
<proteinExistence type="predicted"/>